<dbReference type="PROSITE" id="PS50850">
    <property type="entry name" value="MFS"/>
    <property type="match status" value="1"/>
</dbReference>
<evidence type="ECO:0000256" key="3">
    <source>
        <dbReference type="ARBA" id="ARBA00022989"/>
    </source>
</evidence>
<feature type="domain" description="Major facilitator superfamily (MFS) profile" evidence="7">
    <location>
        <begin position="35"/>
        <end position="250"/>
    </location>
</feature>
<sequence length="250" mass="25634">MRAMGLLQKDRTPPRRSAVRDRAPAGHPDAPARRGRVLLAVALVLTALNLRPAISGLGPVLAEVRRDLGMSATVAGLLTSVPALCFAVFGVTAPRLAGRFGPVRVVLAGLVAISAGLGLRAVAGNTAVFLVTSALALGGIAVGNVLMPVLVKRFFADRVGLLTGLYSMGLALGTALAAALTIPVSRAIGDNWRAGLAAWALLAALALLPWLVLPRPRARGGAARRPGGTEAGPEGRPLRLTRSPTAWALA</sequence>
<dbReference type="EMBL" id="RFFJ01000164">
    <property type="protein sequence ID" value="RMI34801.1"/>
    <property type="molecule type" value="Genomic_DNA"/>
</dbReference>
<dbReference type="PANTHER" id="PTHR23523">
    <property type="match status" value="1"/>
</dbReference>
<evidence type="ECO:0000256" key="6">
    <source>
        <dbReference type="SAM" id="Phobius"/>
    </source>
</evidence>
<proteinExistence type="predicted"/>
<evidence type="ECO:0000259" key="7">
    <source>
        <dbReference type="PROSITE" id="PS50850"/>
    </source>
</evidence>
<evidence type="ECO:0000313" key="8">
    <source>
        <dbReference type="EMBL" id="RMI34801.1"/>
    </source>
</evidence>
<feature type="non-terminal residue" evidence="8">
    <location>
        <position position="250"/>
    </location>
</feature>
<evidence type="ECO:0000313" key="9">
    <source>
        <dbReference type="Proteomes" id="UP000278673"/>
    </source>
</evidence>
<dbReference type="SUPFAM" id="SSF103473">
    <property type="entry name" value="MFS general substrate transporter"/>
    <property type="match status" value="1"/>
</dbReference>
<evidence type="ECO:0000256" key="1">
    <source>
        <dbReference type="ARBA" id="ARBA00004651"/>
    </source>
</evidence>
<feature type="transmembrane region" description="Helical" evidence="6">
    <location>
        <begin position="159"/>
        <end position="182"/>
    </location>
</feature>
<feature type="compositionally biased region" description="Low complexity" evidence="5">
    <location>
        <begin position="220"/>
        <end position="232"/>
    </location>
</feature>
<gene>
    <name evidence="8" type="ORF">EBN88_23050</name>
</gene>
<dbReference type="Proteomes" id="UP000278673">
    <property type="component" value="Unassembled WGS sequence"/>
</dbReference>
<dbReference type="GO" id="GO:0005886">
    <property type="term" value="C:plasma membrane"/>
    <property type="evidence" value="ECO:0007669"/>
    <property type="project" value="UniProtKB-SubCell"/>
</dbReference>
<keyword evidence="3 6" id="KW-1133">Transmembrane helix</keyword>
<evidence type="ECO:0000256" key="4">
    <source>
        <dbReference type="ARBA" id="ARBA00023136"/>
    </source>
</evidence>
<evidence type="ECO:0000256" key="5">
    <source>
        <dbReference type="SAM" id="MobiDB-lite"/>
    </source>
</evidence>
<dbReference type="Gene3D" id="1.20.1250.20">
    <property type="entry name" value="MFS general substrate transporter like domains"/>
    <property type="match status" value="1"/>
</dbReference>
<keyword evidence="9" id="KW-1185">Reference proteome</keyword>
<accession>A0A3M2LB72</accession>
<feature type="region of interest" description="Disordered" evidence="5">
    <location>
        <begin position="1"/>
        <end position="30"/>
    </location>
</feature>
<dbReference type="InterPro" id="IPR011701">
    <property type="entry name" value="MFS"/>
</dbReference>
<keyword evidence="2 6" id="KW-0812">Transmembrane</keyword>
<comment type="caution">
    <text evidence="8">The sequence shown here is derived from an EMBL/GenBank/DDBJ whole genome shotgun (WGS) entry which is preliminary data.</text>
</comment>
<organism evidence="8 9">
    <name type="scientific">Streptomyces triticirhizae</name>
    <dbReference type="NCBI Taxonomy" id="2483353"/>
    <lineage>
        <taxon>Bacteria</taxon>
        <taxon>Bacillati</taxon>
        <taxon>Actinomycetota</taxon>
        <taxon>Actinomycetes</taxon>
        <taxon>Kitasatosporales</taxon>
        <taxon>Streptomycetaceae</taxon>
        <taxon>Streptomyces</taxon>
    </lineage>
</organism>
<dbReference type="Pfam" id="PF07690">
    <property type="entry name" value="MFS_1"/>
    <property type="match status" value="1"/>
</dbReference>
<dbReference type="AlphaFoldDB" id="A0A3M2LB72"/>
<dbReference type="PANTHER" id="PTHR23523:SF2">
    <property type="entry name" value="2-NITROIMIDAZOLE TRANSPORTER"/>
    <property type="match status" value="1"/>
</dbReference>
<comment type="subcellular location">
    <subcellularLocation>
        <location evidence="1">Cell membrane</location>
        <topology evidence="1">Multi-pass membrane protein</topology>
    </subcellularLocation>
</comment>
<feature type="transmembrane region" description="Helical" evidence="6">
    <location>
        <begin position="194"/>
        <end position="213"/>
    </location>
</feature>
<dbReference type="InterPro" id="IPR052524">
    <property type="entry name" value="MFS_Cyanate_Porter"/>
</dbReference>
<reference evidence="8 9" key="1">
    <citation type="submission" date="2018-10" db="EMBL/GenBank/DDBJ databases">
        <title>Isolation, diversity and antifungal activity of actinobacteria from wheat.</title>
        <authorList>
            <person name="Han C."/>
        </authorList>
    </citation>
    <scope>NUCLEOTIDE SEQUENCE [LARGE SCALE GENOMIC DNA]</scope>
    <source>
        <strain evidence="8 9">NEAU-YY642</strain>
    </source>
</reference>
<protein>
    <submittedName>
        <fullName evidence="8">MFS transporter</fullName>
    </submittedName>
</protein>
<feature type="transmembrane region" description="Helical" evidence="6">
    <location>
        <begin position="105"/>
        <end position="123"/>
    </location>
</feature>
<evidence type="ECO:0000256" key="2">
    <source>
        <dbReference type="ARBA" id="ARBA00022692"/>
    </source>
</evidence>
<keyword evidence="4 6" id="KW-0472">Membrane</keyword>
<feature type="region of interest" description="Disordered" evidence="5">
    <location>
        <begin position="220"/>
        <end position="250"/>
    </location>
</feature>
<dbReference type="InterPro" id="IPR020846">
    <property type="entry name" value="MFS_dom"/>
</dbReference>
<feature type="compositionally biased region" description="Basic and acidic residues" evidence="5">
    <location>
        <begin position="8"/>
        <end position="24"/>
    </location>
</feature>
<feature type="transmembrane region" description="Helical" evidence="6">
    <location>
        <begin position="129"/>
        <end position="147"/>
    </location>
</feature>
<dbReference type="InterPro" id="IPR036259">
    <property type="entry name" value="MFS_trans_sf"/>
</dbReference>
<feature type="transmembrane region" description="Helical" evidence="6">
    <location>
        <begin position="72"/>
        <end position="93"/>
    </location>
</feature>
<name>A0A3M2LB72_9ACTN</name>
<dbReference type="GO" id="GO:0022857">
    <property type="term" value="F:transmembrane transporter activity"/>
    <property type="evidence" value="ECO:0007669"/>
    <property type="project" value="InterPro"/>
</dbReference>